<dbReference type="STRING" id="56646.A0A2L2T4S0"/>
<dbReference type="Pfam" id="PF23769">
    <property type="entry name" value="Beta-prop_WDR75_2nd"/>
    <property type="match status" value="1"/>
</dbReference>
<evidence type="ECO:0000313" key="12">
    <source>
        <dbReference type="Proteomes" id="UP000245910"/>
    </source>
</evidence>
<dbReference type="InterPro" id="IPR015943">
    <property type="entry name" value="WD40/YVTN_repeat-like_dom_sf"/>
</dbReference>
<keyword evidence="3" id="KW-0698">rRNA processing</keyword>
<dbReference type="PANTHER" id="PTHR44215">
    <property type="entry name" value="WD REPEAT-CONTAINING PROTEIN 75"/>
    <property type="match status" value="1"/>
</dbReference>
<feature type="region of interest" description="Disordered" evidence="9">
    <location>
        <begin position="1"/>
        <end position="46"/>
    </location>
</feature>
<dbReference type="GO" id="GO:2000234">
    <property type="term" value="P:positive regulation of rRNA processing"/>
    <property type="evidence" value="ECO:0007669"/>
    <property type="project" value="TreeGrafter"/>
</dbReference>
<keyword evidence="6" id="KW-0804">Transcription</keyword>
<dbReference type="InterPro" id="IPR057644">
    <property type="entry name" value="Beta-prop_WDR75_2nd"/>
</dbReference>
<dbReference type="GO" id="GO:0003723">
    <property type="term" value="F:RNA binding"/>
    <property type="evidence" value="ECO:0007669"/>
    <property type="project" value="InterPro"/>
</dbReference>
<keyword evidence="7" id="KW-0539">Nucleus</keyword>
<comment type="subcellular location">
    <subcellularLocation>
        <location evidence="1">Nucleus</location>
        <location evidence="1">Nucleolus</location>
    </subcellularLocation>
</comment>
<accession>A0A2L2T4S0</accession>
<dbReference type="GO" id="GO:0006364">
    <property type="term" value="P:rRNA processing"/>
    <property type="evidence" value="ECO:0007669"/>
    <property type="project" value="UniProtKB-KW"/>
</dbReference>
<dbReference type="PROSITE" id="PS50082">
    <property type="entry name" value="WD_REPEATS_2"/>
    <property type="match status" value="1"/>
</dbReference>
<keyword evidence="5" id="KW-0677">Repeat</keyword>
<protein>
    <recommendedName>
        <fullName evidence="10">WD repeat-containing protein 75 second beta-propeller domain-containing protein</fullName>
    </recommendedName>
</protein>
<evidence type="ECO:0000256" key="5">
    <source>
        <dbReference type="ARBA" id="ARBA00022737"/>
    </source>
</evidence>
<evidence type="ECO:0000256" key="4">
    <source>
        <dbReference type="ARBA" id="ARBA00022574"/>
    </source>
</evidence>
<name>A0A2L2T4S0_9HYPO</name>
<evidence type="ECO:0000256" key="9">
    <source>
        <dbReference type="SAM" id="MobiDB-lite"/>
    </source>
</evidence>
<evidence type="ECO:0000256" key="2">
    <source>
        <dbReference type="ARBA" id="ARBA00022517"/>
    </source>
</evidence>
<reference evidence="12" key="1">
    <citation type="submission" date="2014-10" db="EMBL/GenBank/DDBJ databases">
        <authorList>
            <person name="King R."/>
        </authorList>
    </citation>
    <scope>NUCLEOTIDE SEQUENCE [LARGE SCALE GENOMIC DNA]</scope>
    <source>
        <strain evidence="12">A3/5</strain>
    </source>
</reference>
<proteinExistence type="predicted"/>
<dbReference type="GO" id="GO:0045943">
    <property type="term" value="P:positive regulation of transcription by RNA polymerase I"/>
    <property type="evidence" value="ECO:0007669"/>
    <property type="project" value="InterPro"/>
</dbReference>
<dbReference type="InterPro" id="IPR001680">
    <property type="entry name" value="WD40_rpt"/>
</dbReference>
<keyword evidence="2" id="KW-0690">Ribosome biogenesis</keyword>
<dbReference type="GO" id="GO:0032040">
    <property type="term" value="C:small-subunit processome"/>
    <property type="evidence" value="ECO:0007669"/>
    <property type="project" value="InterPro"/>
</dbReference>
<evidence type="ECO:0000256" key="7">
    <source>
        <dbReference type="ARBA" id="ARBA00023242"/>
    </source>
</evidence>
<evidence type="ECO:0000256" key="8">
    <source>
        <dbReference type="PROSITE-ProRule" id="PRU00221"/>
    </source>
</evidence>
<dbReference type="PANTHER" id="PTHR44215:SF1">
    <property type="entry name" value="WD REPEAT-CONTAINING PROTEIN 75"/>
    <property type="match status" value="1"/>
</dbReference>
<evidence type="ECO:0000256" key="1">
    <source>
        <dbReference type="ARBA" id="ARBA00004604"/>
    </source>
</evidence>
<dbReference type="SMART" id="SM00320">
    <property type="entry name" value="WD40"/>
    <property type="match status" value="2"/>
</dbReference>
<dbReference type="Gene3D" id="2.130.10.10">
    <property type="entry name" value="YVTN repeat-like/Quinoprotein amine dehydrogenase"/>
    <property type="match status" value="2"/>
</dbReference>
<dbReference type="EMBL" id="LN649229">
    <property type="protein sequence ID" value="CEI64609.1"/>
    <property type="molecule type" value="Genomic_DNA"/>
</dbReference>
<keyword evidence="12" id="KW-1185">Reference proteome</keyword>
<dbReference type="AlphaFoldDB" id="A0A2L2T4S0"/>
<feature type="domain" description="WD repeat-containing protein 75 second beta-propeller" evidence="10">
    <location>
        <begin position="546"/>
        <end position="822"/>
    </location>
</feature>
<feature type="repeat" description="WD" evidence="8">
    <location>
        <begin position="358"/>
        <end position="399"/>
    </location>
</feature>
<organism evidence="11 12">
    <name type="scientific">Fusarium venenatum</name>
    <dbReference type="NCBI Taxonomy" id="56646"/>
    <lineage>
        <taxon>Eukaryota</taxon>
        <taxon>Fungi</taxon>
        <taxon>Dikarya</taxon>
        <taxon>Ascomycota</taxon>
        <taxon>Pezizomycotina</taxon>
        <taxon>Sordariomycetes</taxon>
        <taxon>Hypocreomycetidae</taxon>
        <taxon>Hypocreales</taxon>
        <taxon>Nectriaceae</taxon>
        <taxon>Fusarium</taxon>
    </lineage>
</organism>
<dbReference type="InterPro" id="IPR053826">
    <property type="entry name" value="WDR75"/>
</dbReference>
<dbReference type="SUPFAM" id="SSF50998">
    <property type="entry name" value="Quinoprotein alcohol dehydrogenase-like"/>
    <property type="match status" value="1"/>
</dbReference>
<dbReference type="Pfam" id="PF23869">
    <property type="entry name" value="Beta-prop_WDR75_1st"/>
    <property type="match status" value="1"/>
</dbReference>
<evidence type="ECO:0000259" key="10">
    <source>
        <dbReference type="Pfam" id="PF23769"/>
    </source>
</evidence>
<evidence type="ECO:0000256" key="3">
    <source>
        <dbReference type="ARBA" id="ARBA00022552"/>
    </source>
</evidence>
<evidence type="ECO:0000256" key="6">
    <source>
        <dbReference type="ARBA" id="ARBA00023163"/>
    </source>
</evidence>
<dbReference type="InterPro" id="IPR011047">
    <property type="entry name" value="Quinoprotein_ADH-like_sf"/>
</dbReference>
<evidence type="ECO:0000313" key="11">
    <source>
        <dbReference type="EMBL" id="CEI64609.1"/>
    </source>
</evidence>
<dbReference type="PROSITE" id="PS50294">
    <property type="entry name" value="WD_REPEATS_REGION"/>
    <property type="match status" value="1"/>
</dbReference>
<dbReference type="SUPFAM" id="SSF82171">
    <property type="entry name" value="DPP6 N-terminal domain-like"/>
    <property type="match status" value="1"/>
</dbReference>
<dbReference type="Proteomes" id="UP000245910">
    <property type="component" value="Chromosome I"/>
</dbReference>
<sequence>MAGNKSPRAKHDPNKKRKRDLNENDSRSKRLRAERKAAKANGLNASTDGVVSEVPEISEALTETGAREIEVVRQFDNTESGWRVSKPMGGRMLDIDPVLTEDEQYLILAYNTSIQVYSAADSLLVRRIPITAAEASDEKTTAPAHIVAMRQSKQNSDILWVATSDGLVCQVNWTSSKAPGFFQTRSKTVNAMALVTKKVSGKDTEIIFIAESDKPGRIEVVAYPATTTESEHKVVFVMKRPGNGLQLLETSEDGHLVGAINDRLFFGVPSQNQFDSLAVLDYEIYTFDTPDLVSSLDLRVYPRPATSGKKLRQLNAPVLDIIVGGARGSIYLYHDALARSQALAKSGSEKELIQAQNYHWHRKAVHALKWSRDGNYMISGGSENSLALWQMDTGKRDYLPHLSGSVENITVSASGSAYVVHLDDNSVLIISTAEMKPTAYIAGIQSAAINVTTPKDQLVQRTWTTPSHVQRPIPAVISPKDQSRLNVCVGNGRQATLAGGFSAPLLQTFDLESFRSVSKQALARTQPTDVNITNKGSPIEEPLITHLAFSANGDWLASVDTWEPSPRDVDSVTSDMRDQFIKERREVYLKFWEAQQGDEQIALVSRINAPHATHRNEAVLDLASNPVSTCFATIGTDGTVRMWRPKTRSQNGVVVKGPNGREVFTWSCSQIIAVSDGVPQDGVVDIPEAYTNQEPQGSVAFSEDGSTLFVAFGTAGSGAVYVIDAASGDLVKTLEGQWKGQLRSICVLSPFVIILSDELRVYDVVSDELRYGVVIPKTKDNALLQLAVDHTSGHFALALPAKEGSLLAVFEPEDIEPLMVRSTPQRVVSLVSAPETSGFIALDDAAQVWVVSEGSDSSSLATVQPLEDLRLEGIDTNSTEVGHIDEDEEMASDADEAEVEDAAEPEDVEMEDDDFHPSVIQQQHLSDIFDAAPAFAAPPVEDMFYKVMGLLATKPLSSS</sequence>
<dbReference type="OrthoDB" id="4096at2759"/>
<keyword evidence="4 8" id="KW-0853">WD repeat</keyword>